<dbReference type="GO" id="GO:0019645">
    <property type="term" value="P:anaerobic electron transport chain"/>
    <property type="evidence" value="ECO:0007669"/>
    <property type="project" value="TreeGrafter"/>
</dbReference>
<evidence type="ECO:0000256" key="11">
    <source>
        <dbReference type="ARBA" id="ARBA00023002"/>
    </source>
</evidence>
<feature type="domain" description="Tetrahaem cytochrome" evidence="14">
    <location>
        <begin position="216"/>
        <end position="315"/>
    </location>
</feature>
<comment type="cofactor">
    <cofactor evidence="1">
        <name>heme c</name>
        <dbReference type="ChEBI" id="CHEBI:61717"/>
    </cofactor>
</comment>
<keyword evidence="7" id="KW-0479">Metal-binding</keyword>
<keyword evidence="16" id="KW-1185">Reference proteome</keyword>
<proteinExistence type="inferred from homology"/>
<evidence type="ECO:0000256" key="13">
    <source>
        <dbReference type="ARBA" id="ARBA00049131"/>
    </source>
</evidence>
<evidence type="ECO:0000256" key="7">
    <source>
        <dbReference type="ARBA" id="ARBA00022723"/>
    </source>
</evidence>
<evidence type="ECO:0000256" key="2">
    <source>
        <dbReference type="ARBA" id="ARBA00004196"/>
    </source>
</evidence>
<keyword evidence="9" id="KW-0106">Calcium</keyword>
<dbReference type="InterPro" id="IPR003321">
    <property type="entry name" value="Cyt_c552"/>
</dbReference>
<dbReference type="STRING" id="313628.LNTAR_02532"/>
<evidence type="ECO:0000256" key="1">
    <source>
        <dbReference type="ARBA" id="ARBA00001926"/>
    </source>
</evidence>
<dbReference type="InterPro" id="IPR012286">
    <property type="entry name" value="Tetrahaem_cytochrome"/>
</dbReference>
<comment type="subcellular location">
    <subcellularLocation>
        <location evidence="2">Cell envelope</location>
    </subcellularLocation>
</comment>
<evidence type="ECO:0000256" key="4">
    <source>
        <dbReference type="ARBA" id="ARBA00011887"/>
    </source>
</evidence>
<evidence type="ECO:0000256" key="5">
    <source>
        <dbReference type="ARBA" id="ARBA00022448"/>
    </source>
</evidence>
<evidence type="ECO:0000313" key="15">
    <source>
        <dbReference type="EMBL" id="EDM26648.1"/>
    </source>
</evidence>
<dbReference type="Gene3D" id="1.10.1130.10">
    <property type="entry name" value="Flavocytochrome C3, Chain A"/>
    <property type="match status" value="2"/>
</dbReference>
<keyword evidence="8" id="KW-0732">Signal</keyword>
<dbReference type="Pfam" id="PF14537">
    <property type="entry name" value="Cytochrom_c3_2"/>
    <property type="match status" value="2"/>
</dbReference>
<sequence>MKIFIPIFAWLTLSTIASIFLGNELLNEELKPNFLPNDTSHGHYQIELKCDACHTPNMGIKENACIDCHQQDLKDSQDSHPANKFNDPRNFDMVAKLDGRKCITCHSEHVPHTTGKMGVTLPDNYCMECHSEIGEERESHKGLDYQTCATAGCHNYHDNRALYEDFLVKHYGEDDHLHAASEIPLNKKVDKSKALIEHDSPELPNPQILHDWSSTAHAAAGVNCRACHENEEDKTWSDKVPWQTCQKCHEEESESFQQGRHGMRLSVGLPAMKVGDARLDMKATAAHREVNCVSCHNDHRFSLRTAAMDACLKCHNDEHSLNYKKSPHFTYWRIDSAMGEFNKGVSCATCHMPRVKKHGKVKVDHNQNNNLRPNEKMIRSSCMKCHGLEFSINALADEELIQHNFNRSPQKEIPSLEWAKERE</sequence>
<comment type="similarity">
    <text evidence="3">Belongs to the cytochrome c-552 family.</text>
</comment>
<evidence type="ECO:0000259" key="14">
    <source>
        <dbReference type="Pfam" id="PF14537"/>
    </source>
</evidence>
<gene>
    <name evidence="15" type="ORF">LNTAR_02532</name>
</gene>
<keyword evidence="10" id="KW-0249">Electron transport</keyword>
<dbReference type="Gene3D" id="3.90.10.10">
    <property type="entry name" value="Cytochrome C3"/>
    <property type="match status" value="1"/>
</dbReference>
<evidence type="ECO:0000256" key="3">
    <source>
        <dbReference type="ARBA" id="ARBA00009288"/>
    </source>
</evidence>
<dbReference type="SUPFAM" id="SSF48695">
    <property type="entry name" value="Multiheme cytochromes"/>
    <property type="match status" value="1"/>
</dbReference>
<dbReference type="Proteomes" id="UP000004947">
    <property type="component" value="Unassembled WGS sequence"/>
</dbReference>
<keyword evidence="5" id="KW-0813">Transport</keyword>
<dbReference type="RefSeq" id="WP_007279699.1">
    <property type="nucleotide sequence ID" value="NZ_ABCK01000015.1"/>
</dbReference>
<accession>A6DPB6</accession>
<dbReference type="GO" id="GO:0030288">
    <property type="term" value="C:outer membrane-bounded periplasmic space"/>
    <property type="evidence" value="ECO:0007669"/>
    <property type="project" value="TreeGrafter"/>
</dbReference>
<dbReference type="GO" id="GO:0042279">
    <property type="term" value="F:nitrite reductase (cytochrome, ammonia-forming) activity"/>
    <property type="evidence" value="ECO:0007669"/>
    <property type="project" value="UniProtKB-EC"/>
</dbReference>
<dbReference type="CDD" id="cd08168">
    <property type="entry name" value="Cytochrom_C3"/>
    <property type="match status" value="1"/>
</dbReference>
<evidence type="ECO:0000256" key="9">
    <source>
        <dbReference type="ARBA" id="ARBA00022837"/>
    </source>
</evidence>
<comment type="catalytic activity">
    <reaction evidence="13">
        <text>6 Fe(III)-[cytochrome c] + NH4(+) + 2 H2O = 6 Fe(II)-[cytochrome c] + nitrite + 8 H(+)</text>
        <dbReference type="Rhea" id="RHEA:13089"/>
        <dbReference type="Rhea" id="RHEA-COMP:10350"/>
        <dbReference type="Rhea" id="RHEA-COMP:14399"/>
        <dbReference type="ChEBI" id="CHEBI:15377"/>
        <dbReference type="ChEBI" id="CHEBI:15378"/>
        <dbReference type="ChEBI" id="CHEBI:16301"/>
        <dbReference type="ChEBI" id="CHEBI:28938"/>
        <dbReference type="ChEBI" id="CHEBI:29033"/>
        <dbReference type="ChEBI" id="CHEBI:29034"/>
        <dbReference type="EC" id="1.7.2.2"/>
    </reaction>
</comment>
<evidence type="ECO:0000256" key="8">
    <source>
        <dbReference type="ARBA" id="ARBA00022729"/>
    </source>
</evidence>
<keyword evidence="11" id="KW-0560">Oxidoreductase</keyword>
<evidence type="ECO:0000256" key="10">
    <source>
        <dbReference type="ARBA" id="ARBA00022982"/>
    </source>
</evidence>
<name>A6DPB6_9BACT</name>
<organism evidence="15 16">
    <name type="scientific">Lentisphaera araneosa HTCC2155</name>
    <dbReference type="NCBI Taxonomy" id="313628"/>
    <lineage>
        <taxon>Bacteria</taxon>
        <taxon>Pseudomonadati</taxon>
        <taxon>Lentisphaerota</taxon>
        <taxon>Lentisphaeria</taxon>
        <taxon>Lentisphaerales</taxon>
        <taxon>Lentisphaeraceae</taxon>
        <taxon>Lentisphaera</taxon>
    </lineage>
</organism>
<dbReference type="Pfam" id="PF02335">
    <property type="entry name" value="Cytochrom_C552"/>
    <property type="match status" value="1"/>
</dbReference>
<dbReference type="PANTHER" id="PTHR30633">
    <property type="entry name" value="CYTOCHROME C-552 RESPIRATORY NITRITE REDUCTASE"/>
    <property type="match status" value="1"/>
</dbReference>
<dbReference type="EMBL" id="ABCK01000015">
    <property type="protein sequence ID" value="EDM26648.1"/>
    <property type="molecule type" value="Genomic_DNA"/>
</dbReference>
<keyword evidence="12" id="KW-0408">Iron</keyword>
<feature type="domain" description="Tetrahaem cytochrome" evidence="14">
    <location>
        <begin position="43"/>
        <end position="131"/>
    </location>
</feature>
<dbReference type="eggNOG" id="COG3303">
    <property type="taxonomic scope" value="Bacteria"/>
</dbReference>
<dbReference type="OrthoDB" id="234670at2"/>
<protein>
    <recommendedName>
        <fullName evidence="4">nitrite reductase (cytochrome; ammonia-forming)</fullName>
        <ecNumber evidence="4">1.7.2.2</ecNumber>
    </recommendedName>
</protein>
<dbReference type="InterPro" id="IPR036280">
    <property type="entry name" value="Multihaem_cyt_sf"/>
</dbReference>
<dbReference type="PANTHER" id="PTHR30633:SF0">
    <property type="entry name" value="CYTOCHROME C-552"/>
    <property type="match status" value="1"/>
</dbReference>
<evidence type="ECO:0000256" key="6">
    <source>
        <dbReference type="ARBA" id="ARBA00022617"/>
    </source>
</evidence>
<reference evidence="15 16" key="1">
    <citation type="journal article" date="2010" name="J. Bacteriol.">
        <title>Genome sequence of Lentisphaera araneosa HTCC2155T, the type species of the order Lentisphaerales in the phylum Lentisphaerae.</title>
        <authorList>
            <person name="Thrash J.C."/>
            <person name="Cho J.C."/>
            <person name="Vergin K.L."/>
            <person name="Morris R.M."/>
            <person name="Giovannoni S.J."/>
        </authorList>
    </citation>
    <scope>NUCLEOTIDE SEQUENCE [LARGE SCALE GENOMIC DNA]</scope>
    <source>
        <strain evidence="15 16">HTCC2155</strain>
    </source>
</reference>
<evidence type="ECO:0000256" key="12">
    <source>
        <dbReference type="ARBA" id="ARBA00023004"/>
    </source>
</evidence>
<evidence type="ECO:0000313" key="16">
    <source>
        <dbReference type="Proteomes" id="UP000004947"/>
    </source>
</evidence>
<comment type="caution">
    <text evidence="15">The sequence shown here is derived from an EMBL/GenBank/DDBJ whole genome shotgun (WGS) entry which is preliminary data.</text>
</comment>
<dbReference type="AlphaFoldDB" id="A6DPB6"/>
<dbReference type="GO" id="GO:0020037">
    <property type="term" value="F:heme binding"/>
    <property type="evidence" value="ECO:0007669"/>
    <property type="project" value="TreeGrafter"/>
</dbReference>
<keyword evidence="6" id="KW-0349">Heme</keyword>
<dbReference type="GO" id="GO:0046872">
    <property type="term" value="F:metal ion binding"/>
    <property type="evidence" value="ECO:0007669"/>
    <property type="project" value="UniProtKB-KW"/>
</dbReference>
<dbReference type="EC" id="1.7.2.2" evidence="4"/>